<name>A0AAV3YGM4_9GAST</name>
<evidence type="ECO:0000313" key="3">
    <source>
        <dbReference type="Proteomes" id="UP000735302"/>
    </source>
</evidence>
<keyword evidence="3" id="KW-1185">Reference proteome</keyword>
<feature type="compositionally biased region" description="Basic residues" evidence="1">
    <location>
        <begin position="115"/>
        <end position="124"/>
    </location>
</feature>
<protein>
    <submittedName>
        <fullName evidence="2">Uncharacterized protein</fullName>
    </submittedName>
</protein>
<dbReference type="AlphaFoldDB" id="A0AAV3YGM4"/>
<accession>A0AAV3YGM4</accession>
<reference evidence="2 3" key="1">
    <citation type="journal article" date="2021" name="Elife">
        <title>Chloroplast acquisition without the gene transfer in kleptoplastic sea slugs, Plakobranchus ocellatus.</title>
        <authorList>
            <person name="Maeda T."/>
            <person name="Takahashi S."/>
            <person name="Yoshida T."/>
            <person name="Shimamura S."/>
            <person name="Takaki Y."/>
            <person name="Nagai Y."/>
            <person name="Toyoda A."/>
            <person name="Suzuki Y."/>
            <person name="Arimoto A."/>
            <person name="Ishii H."/>
            <person name="Satoh N."/>
            <person name="Nishiyama T."/>
            <person name="Hasebe M."/>
            <person name="Maruyama T."/>
            <person name="Minagawa J."/>
            <person name="Obokata J."/>
            <person name="Shigenobu S."/>
        </authorList>
    </citation>
    <scope>NUCLEOTIDE SEQUENCE [LARGE SCALE GENOMIC DNA]</scope>
</reference>
<feature type="region of interest" description="Disordered" evidence="1">
    <location>
        <begin position="44"/>
        <end position="144"/>
    </location>
</feature>
<evidence type="ECO:0000256" key="1">
    <source>
        <dbReference type="SAM" id="MobiDB-lite"/>
    </source>
</evidence>
<comment type="caution">
    <text evidence="2">The sequence shown here is derived from an EMBL/GenBank/DDBJ whole genome shotgun (WGS) entry which is preliminary data.</text>
</comment>
<proteinExistence type="predicted"/>
<evidence type="ECO:0000313" key="2">
    <source>
        <dbReference type="EMBL" id="GFN81581.1"/>
    </source>
</evidence>
<sequence>MINSGDSTVHFTKLKSSQMAEVRSVLKKRPKMKFSFGLSPEAQEAMQQVQEDSKIQEAAKRGKRGSKGNVLFSDKVHVWQEAPSPFPGRRPSYADVFDPEGKGQRANTSEPGSPRRYHGRRRSSVSRWLHERPGSVTRTLSENDEVDQVLSANLAPAVSPSPD</sequence>
<gene>
    <name evidence="2" type="ORF">PoB_000808700</name>
</gene>
<organism evidence="2 3">
    <name type="scientific">Plakobranchus ocellatus</name>
    <dbReference type="NCBI Taxonomy" id="259542"/>
    <lineage>
        <taxon>Eukaryota</taxon>
        <taxon>Metazoa</taxon>
        <taxon>Spiralia</taxon>
        <taxon>Lophotrochozoa</taxon>
        <taxon>Mollusca</taxon>
        <taxon>Gastropoda</taxon>
        <taxon>Heterobranchia</taxon>
        <taxon>Euthyneura</taxon>
        <taxon>Panpulmonata</taxon>
        <taxon>Sacoglossa</taxon>
        <taxon>Placobranchoidea</taxon>
        <taxon>Plakobranchidae</taxon>
        <taxon>Plakobranchus</taxon>
    </lineage>
</organism>
<dbReference type="Proteomes" id="UP000735302">
    <property type="component" value="Unassembled WGS sequence"/>
</dbReference>
<feature type="compositionally biased region" description="Basic and acidic residues" evidence="1">
    <location>
        <begin position="51"/>
        <end position="60"/>
    </location>
</feature>
<dbReference type="EMBL" id="BLXT01000945">
    <property type="protein sequence ID" value="GFN81581.1"/>
    <property type="molecule type" value="Genomic_DNA"/>
</dbReference>